<evidence type="ECO:0008006" key="3">
    <source>
        <dbReference type="Google" id="ProtNLM"/>
    </source>
</evidence>
<organism evidence="1 2">
    <name type="scientific">Shinella fusca</name>
    <dbReference type="NCBI Taxonomy" id="544480"/>
    <lineage>
        <taxon>Bacteria</taxon>
        <taxon>Pseudomonadati</taxon>
        <taxon>Pseudomonadota</taxon>
        <taxon>Alphaproteobacteria</taxon>
        <taxon>Hyphomicrobiales</taxon>
        <taxon>Rhizobiaceae</taxon>
        <taxon>Shinella</taxon>
    </lineage>
</organism>
<reference evidence="1 2" key="1">
    <citation type="submission" date="2020-08" db="EMBL/GenBank/DDBJ databases">
        <title>Genomic Encyclopedia of Type Strains, Phase IV (KMG-IV): sequencing the most valuable type-strain genomes for metagenomic binning, comparative biology and taxonomic classification.</title>
        <authorList>
            <person name="Goeker M."/>
        </authorList>
    </citation>
    <scope>NUCLEOTIDE SEQUENCE [LARGE SCALE GENOMIC DNA]</scope>
    <source>
        <strain evidence="1 2">DSM 21319</strain>
    </source>
</reference>
<dbReference type="Proteomes" id="UP000535406">
    <property type="component" value="Unassembled WGS sequence"/>
</dbReference>
<dbReference type="EMBL" id="JACHIK010000012">
    <property type="protein sequence ID" value="MBB5043875.1"/>
    <property type="molecule type" value="Genomic_DNA"/>
</dbReference>
<accession>A0A7W7YX93</accession>
<dbReference type="AlphaFoldDB" id="A0A7W7YX93"/>
<evidence type="ECO:0000313" key="2">
    <source>
        <dbReference type="Proteomes" id="UP000535406"/>
    </source>
</evidence>
<name>A0A7W7YX93_9HYPH</name>
<gene>
    <name evidence="1" type="ORF">HNQ66_003288</name>
</gene>
<feature type="non-terminal residue" evidence="1">
    <location>
        <position position="1"/>
    </location>
</feature>
<proteinExistence type="predicted"/>
<evidence type="ECO:0000313" key="1">
    <source>
        <dbReference type="EMBL" id="MBB5043875.1"/>
    </source>
</evidence>
<comment type="caution">
    <text evidence="1">The sequence shown here is derived from an EMBL/GenBank/DDBJ whole genome shotgun (WGS) entry which is preliminary data.</text>
</comment>
<keyword evidence="2" id="KW-1185">Reference proteome</keyword>
<sequence>KPAKLVLIAIARRLLVTLNAAIRDNKPVRT</sequence>
<protein>
    <recommendedName>
        <fullName evidence="3">IS110 family transposase</fullName>
    </recommendedName>
</protein>